<dbReference type="Proteomes" id="UP000836597">
    <property type="component" value="Chromosome"/>
</dbReference>
<reference evidence="11" key="1">
    <citation type="submission" date="2014-11" db="EMBL/GenBank/DDBJ databases">
        <authorList>
            <person name="Hornung B.V."/>
        </authorList>
    </citation>
    <scope>NUCLEOTIDE SEQUENCE</scope>
    <source>
        <strain evidence="11">INE</strain>
    </source>
</reference>
<protein>
    <submittedName>
        <fullName evidence="10">Bacterial general secretion pathway protein F signature</fullName>
    </submittedName>
    <submittedName>
        <fullName evidence="11">Type II secretory pathway, component PulF</fullName>
    </submittedName>
</protein>
<dbReference type="FunFam" id="1.20.81.30:FF:000001">
    <property type="entry name" value="Type II secretion system protein F"/>
    <property type="match status" value="1"/>
</dbReference>
<dbReference type="InterPro" id="IPR042094">
    <property type="entry name" value="T2SS_GspF_sf"/>
</dbReference>
<evidence type="ECO:0000256" key="8">
    <source>
        <dbReference type="SAM" id="Phobius"/>
    </source>
</evidence>
<keyword evidence="6 8" id="KW-1133">Transmembrane helix</keyword>
<evidence type="ECO:0000259" key="9">
    <source>
        <dbReference type="Pfam" id="PF00482"/>
    </source>
</evidence>
<feature type="transmembrane region" description="Helical" evidence="8">
    <location>
        <begin position="167"/>
        <end position="189"/>
    </location>
</feature>
<evidence type="ECO:0000313" key="10">
    <source>
        <dbReference type="EMBL" id="CAA7601564.1"/>
    </source>
</evidence>
<feature type="domain" description="Type II secretion system protein GspF" evidence="9">
    <location>
        <begin position="67"/>
        <end position="190"/>
    </location>
</feature>
<dbReference type="KEGG" id="aacx:DEACI_2231"/>
<dbReference type="AlphaFoldDB" id="A0A8S0WP01"/>
<keyword evidence="3" id="KW-1003">Cell membrane</keyword>
<dbReference type="GO" id="GO:0005886">
    <property type="term" value="C:plasma membrane"/>
    <property type="evidence" value="ECO:0007669"/>
    <property type="project" value="UniProtKB-SubCell"/>
</dbReference>
<evidence type="ECO:0000256" key="6">
    <source>
        <dbReference type="ARBA" id="ARBA00022989"/>
    </source>
</evidence>
<dbReference type="InterPro" id="IPR018076">
    <property type="entry name" value="T2SS_GspF_dom"/>
</dbReference>
<dbReference type="EMBL" id="CDGJ01000037">
    <property type="protein sequence ID" value="CEJ07051.1"/>
    <property type="molecule type" value="Genomic_DNA"/>
</dbReference>
<dbReference type="PANTHER" id="PTHR30012:SF0">
    <property type="entry name" value="TYPE II SECRETION SYSTEM PROTEIN F-RELATED"/>
    <property type="match status" value="1"/>
</dbReference>
<comment type="similarity">
    <text evidence="2">Belongs to the GSP F family.</text>
</comment>
<keyword evidence="12" id="KW-1185">Reference proteome</keyword>
<dbReference type="Pfam" id="PF00482">
    <property type="entry name" value="T2SSF"/>
    <property type="match status" value="2"/>
</dbReference>
<feature type="domain" description="Type II secretion system protein GspF" evidence="9">
    <location>
        <begin position="270"/>
        <end position="392"/>
    </location>
</feature>
<keyword evidence="4" id="KW-0997">Cell inner membrane</keyword>
<evidence type="ECO:0000256" key="3">
    <source>
        <dbReference type="ARBA" id="ARBA00022475"/>
    </source>
</evidence>
<name>A0A8S0WP01_9FIRM</name>
<evidence type="ECO:0000313" key="12">
    <source>
        <dbReference type="Proteomes" id="UP001071230"/>
    </source>
</evidence>
<evidence type="ECO:0000313" key="11">
    <source>
        <dbReference type="EMBL" id="CEJ07051.1"/>
    </source>
</evidence>
<dbReference type="Gene3D" id="1.20.81.30">
    <property type="entry name" value="Type II secretion system (T2SS), domain F"/>
    <property type="match status" value="2"/>
</dbReference>
<proteinExistence type="inferred from homology"/>
<evidence type="ECO:0000256" key="1">
    <source>
        <dbReference type="ARBA" id="ARBA00004429"/>
    </source>
</evidence>
<dbReference type="PANTHER" id="PTHR30012">
    <property type="entry name" value="GENERAL SECRETION PATHWAY PROTEIN"/>
    <property type="match status" value="1"/>
</dbReference>
<evidence type="ECO:0000256" key="2">
    <source>
        <dbReference type="ARBA" id="ARBA00005745"/>
    </source>
</evidence>
<accession>A0A8S0WP01</accession>
<dbReference type="RefSeq" id="WP_240985075.1">
    <property type="nucleotide sequence ID" value="NZ_CDGJ01000037.1"/>
</dbReference>
<evidence type="ECO:0000256" key="5">
    <source>
        <dbReference type="ARBA" id="ARBA00022692"/>
    </source>
</evidence>
<comment type="subcellular location">
    <subcellularLocation>
        <location evidence="1">Cell inner membrane</location>
        <topology evidence="1">Multi-pass membrane protein</topology>
    </subcellularLocation>
</comment>
<keyword evidence="5 8" id="KW-0812">Transmembrane</keyword>
<dbReference type="EMBL" id="LR746496">
    <property type="protein sequence ID" value="CAA7601564.1"/>
    <property type="molecule type" value="Genomic_DNA"/>
</dbReference>
<evidence type="ECO:0000256" key="7">
    <source>
        <dbReference type="ARBA" id="ARBA00023136"/>
    </source>
</evidence>
<feature type="transmembrane region" description="Helical" evidence="8">
    <location>
        <begin position="374"/>
        <end position="394"/>
    </location>
</feature>
<organism evidence="10">
    <name type="scientific">Acididesulfobacillus acetoxydans</name>
    <dbReference type="NCBI Taxonomy" id="1561005"/>
    <lineage>
        <taxon>Bacteria</taxon>
        <taxon>Bacillati</taxon>
        <taxon>Bacillota</taxon>
        <taxon>Clostridia</taxon>
        <taxon>Eubacteriales</taxon>
        <taxon>Peptococcaceae</taxon>
        <taxon>Acididesulfobacillus</taxon>
    </lineage>
</organism>
<dbReference type="Proteomes" id="UP001071230">
    <property type="component" value="Unassembled WGS sequence"/>
</dbReference>
<dbReference type="InterPro" id="IPR003004">
    <property type="entry name" value="GspF/PilC"/>
</dbReference>
<gene>
    <name evidence="11" type="ORF">DEACI_1507</name>
    <name evidence="10" type="ORF">DEACI_2231</name>
</gene>
<reference evidence="10" key="2">
    <citation type="submission" date="2020-01" db="EMBL/GenBank/DDBJ databases">
        <authorList>
            <person name="Hornung B."/>
        </authorList>
    </citation>
    <scope>NUCLEOTIDE SEQUENCE</scope>
    <source>
        <strain evidence="10">PacBioINE</strain>
    </source>
</reference>
<keyword evidence="7 8" id="KW-0472">Membrane</keyword>
<evidence type="ECO:0000256" key="4">
    <source>
        <dbReference type="ARBA" id="ARBA00022519"/>
    </source>
</evidence>
<sequence length="401" mass="44842">MQFKYRAVTEEFRIKEGLVEASDLNAARRLLLENRWQIIAVQEKPEVERWLGRRFESKINTESLAAFCNQLSMLIRSGVSIVRSLEILESQMTDRRLQRVMRTLYNGVSRGGSLAQAMRDAEGALPELLISLVSVGEESGNLDAVLMSMSAYYERETFVRKKVVSAAIYPMVLTVVLIGLVTLFINFILPEMSSLMRDSHQSLPLLTQLLLAGTSFLTHNAFLLAAGLAALALGLHQALRIPRYRYGRDQLLLRIPLFGKTFKDTITARFARTLALFLHSSIPIVPIFNAMEGVIGNEVGLTALKRARERVMRGETLFAAFAEEKFFDPLMIQMIMVGEETGRLEELMEEVANHYDKRVEVGVGRLIALVEPAFTLLIGLFAGTLIISIALPIFSMASGVK</sequence>
<feature type="transmembrane region" description="Helical" evidence="8">
    <location>
        <begin position="209"/>
        <end position="235"/>
    </location>
</feature>
<dbReference type="PRINTS" id="PR00812">
    <property type="entry name" value="BCTERIALGSPF"/>
</dbReference>